<evidence type="ECO:0000313" key="1">
    <source>
        <dbReference type="EMBL" id="KAJ7539627.1"/>
    </source>
</evidence>
<dbReference type="EMBL" id="CM055102">
    <property type="protein sequence ID" value="KAJ7539627.1"/>
    <property type="molecule type" value="Genomic_DNA"/>
</dbReference>
<protein>
    <submittedName>
        <fullName evidence="1">Uncharacterized protein</fullName>
    </submittedName>
</protein>
<organism evidence="1 2">
    <name type="scientific">Diphasiastrum complanatum</name>
    <name type="common">Issler's clubmoss</name>
    <name type="synonym">Lycopodium complanatum</name>
    <dbReference type="NCBI Taxonomy" id="34168"/>
    <lineage>
        <taxon>Eukaryota</taxon>
        <taxon>Viridiplantae</taxon>
        <taxon>Streptophyta</taxon>
        <taxon>Embryophyta</taxon>
        <taxon>Tracheophyta</taxon>
        <taxon>Lycopodiopsida</taxon>
        <taxon>Lycopodiales</taxon>
        <taxon>Lycopodiaceae</taxon>
        <taxon>Lycopodioideae</taxon>
        <taxon>Diphasiastrum</taxon>
    </lineage>
</organism>
<name>A0ACC2CD67_DIPCM</name>
<sequence>MESCSQTHVAHLQVVLLVLCLIIMGGCIPTLSACQLSLSFNKKQKIFKTCRDLGVQKASLAWSLFPHNHTLEIAFAGRAVSPSGWVGWGINLGSNPVMKGANALVAFRAANGSNLLTYKLSDETYSGVLPSCSPIDLVIMDKAVEITGTDVKIFASFQLQPNQTVLNHIWNRGPGMDQFQPQAHDPIDIRGALRINMLQGTVLPITPPHEKLKYIHGIVNTLGWGFLLPVGALTARYFRQFELEAGTASWFYAHIILQSSGYVLGIMGWAIGMKLGSYSTEVAYPQHRCIGITIFTFGSLQVLSLLQRPNKNHKLRMYWNIYHHTLGYTIVLLAIINNFEGFHILKANGMWRMGYIIGLALGGAVAIVLEIVTWVIYMRRKSIYPTRILDRKYTSGGSCELGKLDSITMDEFDKSRAFSWYAQFGGAMG</sequence>
<dbReference type="Proteomes" id="UP001162992">
    <property type="component" value="Chromosome 11"/>
</dbReference>
<accession>A0ACC2CD67</accession>
<comment type="caution">
    <text evidence="1">The sequence shown here is derived from an EMBL/GenBank/DDBJ whole genome shotgun (WGS) entry which is preliminary data.</text>
</comment>
<reference evidence="2" key="1">
    <citation type="journal article" date="2024" name="Proc. Natl. Acad. Sci. U.S.A.">
        <title>Extraordinary preservation of gene collinearity over three hundred million years revealed in homosporous lycophytes.</title>
        <authorList>
            <person name="Li C."/>
            <person name="Wickell D."/>
            <person name="Kuo L.Y."/>
            <person name="Chen X."/>
            <person name="Nie B."/>
            <person name="Liao X."/>
            <person name="Peng D."/>
            <person name="Ji J."/>
            <person name="Jenkins J."/>
            <person name="Williams M."/>
            <person name="Shu S."/>
            <person name="Plott C."/>
            <person name="Barry K."/>
            <person name="Rajasekar S."/>
            <person name="Grimwood J."/>
            <person name="Han X."/>
            <person name="Sun S."/>
            <person name="Hou Z."/>
            <person name="He W."/>
            <person name="Dai G."/>
            <person name="Sun C."/>
            <person name="Schmutz J."/>
            <person name="Leebens-Mack J.H."/>
            <person name="Li F.W."/>
            <person name="Wang L."/>
        </authorList>
    </citation>
    <scope>NUCLEOTIDE SEQUENCE [LARGE SCALE GENOMIC DNA]</scope>
    <source>
        <strain evidence="2">cv. PW_Plant_1</strain>
    </source>
</reference>
<keyword evidence="2" id="KW-1185">Reference proteome</keyword>
<proteinExistence type="predicted"/>
<gene>
    <name evidence="1" type="ORF">O6H91_11G102300</name>
</gene>
<evidence type="ECO:0000313" key="2">
    <source>
        <dbReference type="Proteomes" id="UP001162992"/>
    </source>
</evidence>